<dbReference type="CDD" id="cd01335">
    <property type="entry name" value="Radical_SAM"/>
    <property type="match status" value="1"/>
</dbReference>
<dbReference type="PROSITE" id="PS51449">
    <property type="entry name" value="MTTASE_N"/>
    <property type="match status" value="1"/>
</dbReference>
<feature type="binding site" evidence="9">
    <location>
        <position position="50"/>
    </location>
    <ligand>
        <name>[4Fe-4S] cluster</name>
        <dbReference type="ChEBI" id="CHEBI:49883"/>
        <label>1</label>
    </ligand>
</feature>
<protein>
    <recommendedName>
        <fullName evidence="9">Ribosomal protein uS12 methylthiotransferase RimO</fullName>
        <shortName evidence="9">uS12 MTTase</shortName>
        <shortName evidence="9">uS12 methylthiotransferase</shortName>
        <ecNumber evidence="9">2.8.4.4</ecNumber>
    </recommendedName>
    <alternativeName>
        <fullName evidence="9">Ribosomal protein uS12 (aspartate-C(3))-methylthiotransferase</fullName>
    </alternativeName>
    <alternativeName>
        <fullName evidence="9">Ribosome maturation factor RimO</fullName>
    </alternativeName>
</protein>
<evidence type="ECO:0000256" key="4">
    <source>
        <dbReference type="ARBA" id="ARBA00022679"/>
    </source>
</evidence>
<dbReference type="InterPro" id="IPR005839">
    <property type="entry name" value="Methylthiotransferase"/>
</dbReference>
<keyword evidence="13" id="KW-0689">Ribosomal protein</keyword>
<dbReference type="InterPro" id="IPR006638">
    <property type="entry name" value="Elp3/MiaA/NifB-like_rSAM"/>
</dbReference>
<comment type="catalytic activity">
    <reaction evidence="9">
        <text>L-aspartate(89)-[ribosomal protein uS12]-hydrogen + (sulfur carrier)-SH + AH2 + 2 S-adenosyl-L-methionine = 3-methylsulfanyl-L-aspartate(89)-[ribosomal protein uS12]-hydrogen + (sulfur carrier)-H + 5'-deoxyadenosine + L-methionine + A + S-adenosyl-L-homocysteine + 2 H(+)</text>
        <dbReference type="Rhea" id="RHEA:37087"/>
        <dbReference type="Rhea" id="RHEA-COMP:10460"/>
        <dbReference type="Rhea" id="RHEA-COMP:10461"/>
        <dbReference type="Rhea" id="RHEA-COMP:14737"/>
        <dbReference type="Rhea" id="RHEA-COMP:14739"/>
        <dbReference type="ChEBI" id="CHEBI:13193"/>
        <dbReference type="ChEBI" id="CHEBI:15378"/>
        <dbReference type="ChEBI" id="CHEBI:17319"/>
        <dbReference type="ChEBI" id="CHEBI:17499"/>
        <dbReference type="ChEBI" id="CHEBI:29917"/>
        <dbReference type="ChEBI" id="CHEBI:29961"/>
        <dbReference type="ChEBI" id="CHEBI:57844"/>
        <dbReference type="ChEBI" id="CHEBI:57856"/>
        <dbReference type="ChEBI" id="CHEBI:59789"/>
        <dbReference type="ChEBI" id="CHEBI:64428"/>
        <dbReference type="ChEBI" id="CHEBI:73599"/>
        <dbReference type="EC" id="2.8.4.4"/>
    </reaction>
</comment>
<evidence type="ECO:0000256" key="6">
    <source>
        <dbReference type="ARBA" id="ARBA00022723"/>
    </source>
</evidence>
<keyword evidence="13" id="KW-0687">Ribonucleoprotein</keyword>
<dbReference type="SFLD" id="SFLDG01082">
    <property type="entry name" value="B12-binding_domain_containing"/>
    <property type="match status" value="1"/>
</dbReference>
<dbReference type="PROSITE" id="PS50926">
    <property type="entry name" value="TRAM"/>
    <property type="match status" value="1"/>
</dbReference>
<evidence type="ECO:0000256" key="5">
    <source>
        <dbReference type="ARBA" id="ARBA00022691"/>
    </source>
</evidence>
<feature type="domain" description="Radical SAM core" evidence="12">
    <location>
        <begin position="145"/>
        <end position="381"/>
    </location>
</feature>
<dbReference type="InterPro" id="IPR058240">
    <property type="entry name" value="rSAM_sf"/>
</dbReference>
<dbReference type="Pfam" id="PF18693">
    <property type="entry name" value="TRAM_2"/>
    <property type="match status" value="1"/>
</dbReference>
<dbReference type="SFLD" id="SFLDS00029">
    <property type="entry name" value="Radical_SAM"/>
    <property type="match status" value="1"/>
</dbReference>
<dbReference type="InterPro" id="IPR005840">
    <property type="entry name" value="Ribosomal_uS12_MeSTrfase_RimO"/>
</dbReference>
<keyword evidence="14" id="KW-1185">Reference proteome</keyword>
<dbReference type="GO" id="GO:0103039">
    <property type="term" value="F:protein methylthiotransferase activity"/>
    <property type="evidence" value="ECO:0007669"/>
    <property type="project" value="UniProtKB-EC"/>
</dbReference>
<comment type="subcellular location">
    <subcellularLocation>
        <location evidence="9">Cytoplasm</location>
    </subcellularLocation>
</comment>
<dbReference type="GO" id="GO:0006400">
    <property type="term" value="P:tRNA modification"/>
    <property type="evidence" value="ECO:0007669"/>
    <property type="project" value="InterPro"/>
</dbReference>
<evidence type="ECO:0000259" key="11">
    <source>
        <dbReference type="PROSITE" id="PS51449"/>
    </source>
</evidence>
<evidence type="ECO:0000256" key="2">
    <source>
        <dbReference type="ARBA" id="ARBA00022485"/>
    </source>
</evidence>
<dbReference type="PROSITE" id="PS01278">
    <property type="entry name" value="MTTASE_RADICAL"/>
    <property type="match status" value="1"/>
</dbReference>
<evidence type="ECO:0000256" key="1">
    <source>
        <dbReference type="ARBA" id="ARBA00003234"/>
    </source>
</evidence>
<dbReference type="InterPro" id="IPR007197">
    <property type="entry name" value="rSAM"/>
</dbReference>
<dbReference type="InterPro" id="IPR038135">
    <property type="entry name" value="Methylthiotransferase_N_sf"/>
</dbReference>
<dbReference type="SFLD" id="SFLDG01061">
    <property type="entry name" value="methylthiotransferase"/>
    <property type="match status" value="1"/>
</dbReference>
<keyword evidence="3 9" id="KW-0963">Cytoplasm</keyword>
<feature type="binding site" evidence="9">
    <location>
        <position position="163"/>
    </location>
    <ligand>
        <name>[4Fe-4S] cluster</name>
        <dbReference type="ChEBI" id="CHEBI:49883"/>
        <label>2</label>
        <note>4Fe-4S-S-AdoMet</note>
    </ligand>
</feature>
<dbReference type="Proteomes" id="UP000287853">
    <property type="component" value="Unassembled WGS sequence"/>
</dbReference>
<evidence type="ECO:0000256" key="9">
    <source>
        <dbReference type="HAMAP-Rule" id="MF_01865"/>
    </source>
</evidence>
<keyword evidence="8 9" id="KW-0411">Iron-sulfur</keyword>
<comment type="caution">
    <text evidence="13">The sequence shown here is derived from an EMBL/GenBank/DDBJ whole genome shotgun (WGS) entry which is preliminary data.</text>
</comment>
<keyword evidence="2 9" id="KW-0004">4Fe-4S</keyword>
<comment type="function">
    <text evidence="9">Catalyzes the methylthiolation of an aspartic acid residue of ribosomal protein uS12.</text>
</comment>
<evidence type="ECO:0000259" key="12">
    <source>
        <dbReference type="PROSITE" id="PS51918"/>
    </source>
</evidence>
<evidence type="ECO:0000313" key="14">
    <source>
        <dbReference type="Proteomes" id="UP000287853"/>
    </source>
</evidence>
<evidence type="ECO:0000259" key="10">
    <source>
        <dbReference type="PROSITE" id="PS50926"/>
    </source>
</evidence>
<dbReference type="Gene3D" id="2.40.50.140">
    <property type="entry name" value="Nucleic acid-binding proteins"/>
    <property type="match status" value="1"/>
</dbReference>
<dbReference type="PANTHER" id="PTHR43837:SF1">
    <property type="entry name" value="RIBOSOMAL PROTEIN US12 METHYLTHIOTRANSFERASE RIMO"/>
    <property type="match status" value="1"/>
</dbReference>
<proteinExistence type="inferred from homology"/>
<feature type="binding site" evidence="9">
    <location>
        <position position="84"/>
    </location>
    <ligand>
        <name>[4Fe-4S] cluster</name>
        <dbReference type="ChEBI" id="CHEBI:49883"/>
        <label>1</label>
    </ligand>
</feature>
<dbReference type="SFLD" id="SFLDF00274">
    <property type="entry name" value="ribosomal_protein_S12_methylth"/>
    <property type="match status" value="1"/>
</dbReference>
<dbReference type="Gene3D" id="3.40.50.12160">
    <property type="entry name" value="Methylthiotransferase, N-terminal domain"/>
    <property type="match status" value="1"/>
</dbReference>
<accession>A0A444IYF7</accession>
<dbReference type="InterPro" id="IPR023404">
    <property type="entry name" value="rSAM_horseshoe"/>
</dbReference>
<feature type="binding site" evidence="9">
    <location>
        <position position="166"/>
    </location>
    <ligand>
        <name>[4Fe-4S] cluster</name>
        <dbReference type="ChEBI" id="CHEBI:49883"/>
        <label>2</label>
        <note>4Fe-4S-S-AdoMet</note>
    </ligand>
</feature>
<dbReference type="InterPro" id="IPR013848">
    <property type="entry name" value="Methylthiotransferase_N"/>
</dbReference>
<dbReference type="InterPro" id="IPR020612">
    <property type="entry name" value="Methylthiotransferase_CS"/>
</dbReference>
<feature type="domain" description="TRAM" evidence="10">
    <location>
        <begin position="384"/>
        <end position="452"/>
    </location>
</feature>
<feature type="binding site" evidence="9">
    <location>
        <position position="14"/>
    </location>
    <ligand>
        <name>[4Fe-4S] cluster</name>
        <dbReference type="ChEBI" id="CHEBI:49883"/>
        <label>1</label>
    </ligand>
</feature>
<name>A0A444IYF7_9BACT</name>
<comment type="similarity">
    <text evidence="9">Belongs to the methylthiotransferase family. RimO subfamily.</text>
</comment>
<dbReference type="EMBL" id="MTKO01000070">
    <property type="protein sequence ID" value="RWX45941.1"/>
    <property type="molecule type" value="Genomic_DNA"/>
</dbReference>
<dbReference type="GO" id="GO:0005829">
    <property type="term" value="C:cytosol"/>
    <property type="evidence" value="ECO:0007669"/>
    <property type="project" value="TreeGrafter"/>
</dbReference>
<feature type="binding site" evidence="9">
    <location>
        <position position="159"/>
    </location>
    <ligand>
        <name>[4Fe-4S] cluster</name>
        <dbReference type="ChEBI" id="CHEBI:49883"/>
        <label>2</label>
        <note>4Fe-4S-S-AdoMet</note>
    </ligand>
</feature>
<dbReference type="NCBIfam" id="TIGR01125">
    <property type="entry name" value="30S ribosomal protein S12 methylthiotransferase RimO"/>
    <property type="match status" value="1"/>
</dbReference>
<dbReference type="Pfam" id="PF00919">
    <property type="entry name" value="UPF0004"/>
    <property type="match status" value="1"/>
</dbReference>
<dbReference type="PROSITE" id="PS51918">
    <property type="entry name" value="RADICAL_SAM"/>
    <property type="match status" value="1"/>
</dbReference>
<dbReference type="InterPro" id="IPR012340">
    <property type="entry name" value="NA-bd_OB-fold"/>
</dbReference>
<dbReference type="FunFam" id="3.80.30.20:FF:000001">
    <property type="entry name" value="tRNA-2-methylthio-N(6)-dimethylallyladenosine synthase 2"/>
    <property type="match status" value="1"/>
</dbReference>
<dbReference type="EC" id="2.8.4.4" evidence="9"/>
<feature type="domain" description="MTTase N-terminal" evidence="11">
    <location>
        <begin position="5"/>
        <end position="121"/>
    </location>
</feature>
<keyword evidence="7 9" id="KW-0408">Iron</keyword>
<sequence>MIIQKKMHLTSLGCAKNLVDSEMMLGSLELEGYTTVEDPAEAELLLVNTCGFIRPAVEEAVDEILRLAEYKKEDPTKKIVVTGCMVQRYGKDLQEELPEVDFFVGIDEEKDIAALVKDWSPGDSSLFLQGPSCFLADSTVPRRLATPFFRSYLKITEGCDNRCTYCMIPAIRGDLRSRSVQDLIIEAKALEQGGVKELSLIAQDLTAYGDDFDDQDNLEAGDNLVSLLKKLLAETDIPWFRLLYLYPSSVSSELLELMAEQPRILPYLDIPFQHVSDHVLQRMGRRYGQQDLEQLITMIRQILPNCALRTTMMVGFPGETEDDVQNLLDCLKKWQLDHVGVFSYEAEQGSVAADFSEKLDRNIREERFARVMELQAEISAQRLQQYVGRKELVLVEGVSRETDLLLEGRTQYQGPDIDGCVFINDGTASPGDIVTVEITEAHTYDLVGGIIS</sequence>
<dbReference type="FunFam" id="3.40.50.12160:FF:000003">
    <property type="entry name" value="CDK5 regulatory subunit-associated protein 1"/>
    <property type="match status" value="1"/>
</dbReference>
<evidence type="ECO:0000256" key="3">
    <source>
        <dbReference type="ARBA" id="ARBA00022490"/>
    </source>
</evidence>
<evidence type="ECO:0000256" key="7">
    <source>
        <dbReference type="ARBA" id="ARBA00023004"/>
    </source>
</evidence>
<dbReference type="GO" id="GO:0051539">
    <property type="term" value="F:4 iron, 4 sulfur cluster binding"/>
    <property type="evidence" value="ECO:0007669"/>
    <property type="project" value="UniProtKB-UniRule"/>
</dbReference>
<dbReference type="InterPro" id="IPR002792">
    <property type="entry name" value="TRAM_dom"/>
</dbReference>
<keyword evidence="5 9" id="KW-0949">S-adenosyl-L-methionine</keyword>
<dbReference type="GO" id="GO:0046872">
    <property type="term" value="F:metal ion binding"/>
    <property type="evidence" value="ECO:0007669"/>
    <property type="project" value="UniProtKB-KW"/>
</dbReference>
<comment type="function">
    <text evidence="1">Catalyzes the methylthiolation of N6-(dimethylallyl)adenosine (i(6)A), leading to the formation of 2-methylthio-N6-(dimethylallyl)adenosine (ms(2)i(6)A) at position 37 in tRNAs that read codons beginning with uridine.</text>
</comment>
<dbReference type="SMART" id="SM00729">
    <property type="entry name" value="Elp3"/>
    <property type="match status" value="1"/>
</dbReference>
<reference evidence="13 14" key="1">
    <citation type="submission" date="2017-01" db="EMBL/GenBank/DDBJ databases">
        <title>The cable genome- insights into the physiology and evolution of filamentous bacteria capable of sulfide oxidation via long distance electron transfer.</title>
        <authorList>
            <person name="Schreiber L."/>
            <person name="Bjerg J.T."/>
            <person name="Boggild A."/>
            <person name="Van De Vossenberg J."/>
            <person name="Meysman F."/>
            <person name="Nielsen L.P."/>
            <person name="Schramm A."/>
            <person name="Kjeldsen K.U."/>
        </authorList>
    </citation>
    <scope>NUCLEOTIDE SEQUENCE [LARGE SCALE GENOMIC DNA]</scope>
    <source>
        <strain evidence="13">MCF</strain>
    </source>
</reference>
<dbReference type="GO" id="GO:0035599">
    <property type="term" value="F:aspartic acid methylthiotransferase activity"/>
    <property type="evidence" value="ECO:0007669"/>
    <property type="project" value="TreeGrafter"/>
</dbReference>
<organism evidence="13 14">
    <name type="scientific">Candidatus Electrothrix aarhusensis</name>
    <dbReference type="NCBI Taxonomy" id="1859131"/>
    <lineage>
        <taxon>Bacteria</taxon>
        <taxon>Pseudomonadati</taxon>
        <taxon>Thermodesulfobacteriota</taxon>
        <taxon>Desulfobulbia</taxon>
        <taxon>Desulfobulbales</taxon>
        <taxon>Desulfobulbaceae</taxon>
        <taxon>Candidatus Electrothrix</taxon>
    </lineage>
</organism>
<evidence type="ECO:0000256" key="8">
    <source>
        <dbReference type="ARBA" id="ARBA00023014"/>
    </source>
</evidence>
<dbReference type="NCBIfam" id="TIGR00089">
    <property type="entry name" value="MiaB/RimO family radical SAM methylthiotransferase"/>
    <property type="match status" value="1"/>
</dbReference>
<keyword evidence="6 9" id="KW-0479">Metal-binding</keyword>
<dbReference type="Pfam" id="PF04055">
    <property type="entry name" value="Radical_SAM"/>
    <property type="match status" value="1"/>
</dbReference>
<dbReference type="SUPFAM" id="SSF102114">
    <property type="entry name" value="Radical SAM enzymes"/>
    <property type="match status" value="1"/>
</dbReference>
<comment type="cofactor">
    <cofactor evidence="9">
        <name>[4Fe-4S] cluster</name>
        <dbReference type="ChEBI" id="CHEBI:49883"/>
    </cofactor>
    <text evidence="9">Binds 2 [4Fe-4S] clusters. One cluster is coordinated with 3 cysteines and an exchangeable S-adenosyl-L-methionine.</text>
</comment>
<keyword evidence="4 9" id="KW-0808">Transferase</keyword>
<dbReference type="GO" id="GO:0005840">
    <property type="term" value="C:ribosome"/>
    <property type="evidence" value="ECO:0007669"/>
    <property type="project" value="UniProtKB-KW"/>
</dbReference>
<dbReference type="AlphaFoldDB" id="A0A444IYF7"/>
<dbReference type="PANTHER" id="PTHR43837">
    <property type="entry name" value="RIBOSOMAL PROTEIN S12 METHYLTHIOTRANSFERASE RIMO"/>
    <property type="match status" value="1"/>
</dbReference>
<evidence type="ECO:0000313" key="13">
    <source>
        <dbReference type="EMBL" id="RWX45941.1"/>
    </source>
</evidence>
<dbReference type="HAMAP" id="MF_01865">
    <property type="entry name" value="MTTase_RimO"/>
    <property type="match status" value="1"/>
</dbReference>
<gene>
    <name evidence="9" type="primary">rimO</name>
    <name evidence="13" type="ORF">H206_00008</name>
</gene>
<dbReference type="Gene3D" id="3.80.30.20">
    <property type="entry name" value="tm_1862 like domain"/>
    <property type="match status" value="1"/>
</dbReference>